<keyword evidence="4" id="KW-1185">Reference proteome</keyword>
<feature type="transmembrane region" description="Helical" evidence="2">
    <location>
        <begin position="196"/>
        <end position="218"/>
    </location>
</feature>
<evidence type="ECO:0000256" key="1">
    <source>
        <dbReference type="SAM" id="Coils"/>
    </source>
</evidence>
<gene>
    <name evidence="3" type="ORF">PF327_09900</name>
</gene>
<evidence type="ECO:0000313" key="4">
    <source>
        <dbReference type="Proteomes" id="UP001169066"/>
    </source>
</evidence>
<keyword evidence="2" id="KW-0472">Membrane</keyword>
<proteinExistence type="predicted"/>
<sequence length="344" mass="39735">MEETLEEKKLKIFDEETFATLTQTEQQQQLKTIQVTFHYRRANYNQLRNEIVDIERFIELSNRLVKFEEEFGPWNQKLQTAINNKNIAQAITFFKEGNTIYEPMEKFYIEILPEALTSGFSLKSLATQLESTFNTKANELLEQQKKDIKAIQTQINEKIQNGIDDVLNLKNELKITGTFKERIETQLSGAPEKVKLYFILFIVSVILLSVLLVSSFFIDTLKDLEWYASLAVRASIALPLFWISQTLYSNYKFYRVAEMKYDHLDRLLGGGVSEITRMIDDPEAKSAAYHKLSELFLDINDLSGIVASEKHPTHKSIAEATEIIKQVRAISKDIVKPEKKESND</sequence>
<reference evidence="3" key="1">
    <citation type="submission" date="2023-01" db="EMBL/GenBank/DDBJ databases">
        <title>Sulfurovum sp. XTW-4 genome assembly.</title>
        <authorList>
            <person name="Wang J."/>
        </authorList>
    </citation>
    <scope>NUCLEOTIDE SEQUENCE</scope>
    <source>
        <strain evidence="3">XTW-4</strain>
    </source>
</reference>
<keyword evidence="2" id="KW-1133">Transmembrane helix</keyword>
<dbReference type="Proteomes" id="UP001169066">
    <property type="component" value="Unassembled WGS sequence"/>
</dbReference>
<name>A0ABT7QTV3_9BACT</name>
<evidence type="ECO:0000256" key="2">
    <source>
        <dbReference type="SAM" id="Phobius"/>
    </source>
</evidence>
<organism evidence="3 4">
    <name type="scientific">Sulfurovum xiamenensis</name>
    <dbReference type="NCBI Taxonomy" id="3019066"/>
    <lineage>
        <taxon>Bacteria</taxon>
        <taxon>Pseudomonadati</taxon>
        <taxon>Campylobacterota</taxon>
        <taxon>Epsilonproteobacteria</taxon>
        <taxon>Campylobacterales</taxon>
        <taxon>Sulfurovaceae</taxon>
        <taxon>Sulfurovum</taxon>
    </lineage>
</organism>
<keyword evidence="2" id="KW-0812">Transmembrane</keyword>
<protein>
    <submittedName>
        <fullName evidence="3">Uncharacterized protein</fullName>
    </submittedName>
</protein>
<evidence type="ECO:0000313" key="3">
    <source>
        <dbReference type="EMBL" id="MDM5264508.1"/>
    </source>
</evidence>
<comment type="caution">
    <text evidence="3">The sequence shown here is derived from an EMBL/GenBank/DDBJ whole genome shotgun (WGS) entry which is preliminary data.</text>
</comment>
<keyword evidence="1" id="KW-0175">Coiled coil</keyword>
<feature type="transmembrane region" description="Helical" evidence="2">
    <location>
        <begin position="224"/>
        <end position="243"/>
    </location>
</feature>
<dbReference type="RefSeq" id="WP_289402405.1">
    <property type="nucleotide sequence ID" value="NZ_JAQIBC010000009.1"/>
</dbReference>
<feature type="coiled-coil region" evidence="1">
    <location>
        <begin position="134"/>
        <end position="161"/>
    </location>
</feature>
<accession>A0ABT7QTV3</accession>
<dbReference type="EMBL" id="JAQIBC010000009">
    <property type="protein sequence ID" value="MDM5264508.1"/>
    <property type="molecule type" value="Genomic_DNA"/>
</dbReference>